<dbReference type="RefSeq" id="WP_379912084.1">
    <property type="nucleotide sequence ID" value="NZ_JBHUDD010000004.1"/>
</dbReference>
<proteinExistence type="inferred from homology"/>
<gene>
    <name evidence="6" type="ORF">ACFTOW_00775</name>
</gene>
<evidence type="ECO:0000259" key="4">
    <source>
        <dbReference type="Pfam" id="PF07804"/>
    </source>
</evidence>
<feature type="domain" description="HipA-like C-terminal" evidence="4">
    <location>
        <begin position="162"/>
        <end position="383"/>
    </location>
</feature>
<sequence length="412" mass="44942">MARRLRIEIAFGPDNVHPVGQIAWDAARRSAAVEWDPAFLADPLPISPYHIKTLAGLYRTGNPAAFEGLPGVFGDSLPDGWGRLLVDRELERRGAGRDAITPVDRLAIVGKHGMGALVYLPEDRSVDPNRVDLEWFADLATSMDEDASVEDLSRARAAAGGSAGARPKIVALLDVETGRLRDHQLAPKQGERQVLIKYPASTDSPSAVEEEEAYARMARAAGIAMPWTMVLRTARGDTFLAVERFDRSGAGRVHMHTAAGLLDVDFRQPSIDYENLLKLVRWTTRHAGDQYEMFRRMAFNVLAHNRDDHLKNHAFLMGSDGSWRLSPAYDISFSGGPGGEHHLAIAGEGRRPGREHLEAVGRSLGMKPAAIAALIDPIRSAIADWPKHANAAGVPSRRALQIAEYFSAGTSC</sequence>
<evidence type="ECO:0000313" key="7">
    <source>
        <dbReference type="Proteomes" id="UP001597186"/>
    </source>
</evidence>
<name>A0ABW4EBC1_9RHOB</name>
<evidence type="ECO:0000259" key="5">
    <source>
        <dbReference type="Pfam" id="PF13657"/>
    </source>
</evidence>
<dbReference type="Pfam" id="PF13657">
    <property type="entry name" value="Couple_hipA"/>
    <property type="match status" value="1"/>
</dbReference>
<dbReference type="Proteomes" id="UP001597186">
    <property type="component" value="Unassembled WGS sequence"/>
</dbReference>
<organism evidence="6 7">
    <name type="scientific">Lacimonas salitolerans</name>
    <dbReference type="NCBI Taxonomy" id="1323750"/>
    <lineage>
        <taxon>Bacteria</taxon>
        <taxon>Pseudomonadati</taxon>
        <taxon>Pseudomonadota</taxon>
        <taxon>Alphaproteobacteria</taxon>
        <taxon>Rhodobacterales</taxon>
        <taxon>Paracoccaceae</taxon>
        <taxon>Lacimonas</taxon>
    </lineage>
</organism>
<evidence type="ECO:0000256" key="3">
    <source>
        <dbReference type="ARBA" id="ARBA00022777"/>
    </source>
</evidence>
<dbReference type="InterPro" id="IPR012893">
    <property type="entry name" value="HipA-like_C"/>
</dbReference>
<dbReference type="Pfam" id="PF07804">
    <property type="entry name" value="HipA_C"/>
    <property type="match status" value="1"/>
</dbReference>
<evidence type="ECO:0000256" key="2">
    <source>
        <dbReference type="ARBA" id="ARBA00022679"/>
    </source>
</evidence>
<evidence type="ECO:0000256" key="1">
    <source>
        <dbReference type="ARBA" id="ARBA00010164"/>
    </source>
</evidence>
<keyword evidence="2" id="KW-0808">Transferase</keyword>
<dbReference type="InterPro" id="IPR017508">
    <property type="entry name" value="HipA_N1"/>
</dbReference>
<dbReference type="PANTHER" id="PTHR37419">
    <property type="entry name" value="SERINE/THREONINE-PROTEIN KINASE TOXIN HIPA"/>
    <property type="match status" value="1"/>
</dbReference>
<evidence type="ECO:0000313" key="6">
    <source>
        <dbReference type="EMBL" id="MFD1507946.1"/>
    </source>
</evidence>
<dbReference type="InterPro" id="IPR052028">
    <property type="entry name" value="HipA_Ser/Thr_kinase"/>
</dbReference>
<dbReference type="Gene3D" id="1.10.1070.20">
    <property type="match status" value="1"/>
</dbReference>
<dbReference type="PANTHER" id="PTHR37419:SF8">
    <property type="entry name" value="TOXIN YJJJ"/>
    <property type="match status" value="1"/>
</dbReference>
<accession>A0ABW4EBC1</accession>
<protein>
    <submittedName>
        <fullName evidence="6">Type II toxin-antitoxin system HipA family toxin</fullName>
    </submittedName>
</protein>
<comment type="similarity">
    <text evidence="1">Belongs to the HipA Ser/Thr kinase family.</text>
</comment>
<keyword evidence="3" id="KW-0418">Kinase</keyword>
<feature type="domain" description="HipA N-terminal subdomain 1" evidence="5">
    <location>
        <begin position="17"/>
        <end position="119"/>
    </location>
</feature>
<reference evidence="7" key="1">
    <citation type="journal article" date="2019" name="Int. J. Syst. Evol. Microbiol.">
        <title>The Global Catalogue of Microorganisms (GCM) 10K type strain sequencing project: providing services to taxonomists for standard genome sequencing and annotation.</title>
        <authorList>
            <consortium name="The Broad Institute Genomics Platform"/>
            <consortium name="The Broad Institute Genome Sequencing Center for Infectious Disease"/>
            <person name="Wu L."/>
            <person name="Ma J."/>
        </authorList>
    </citation>
    <scope>NUCLEOTIDE SEQUENCE [LARGE SCALE GENOMIC DNA]</scope>
    <source>
        <strain evidence="7">CGMCC 1.12477</strain>
    </source>
</reference>
<comment type="caution">
    <text evidence="6">The sequence shown here is derived from an EMBL/GenBank/DDBJ whole genome shotgun (WGS) entry which is preliminary data.</text>
</comment>
<keyword evidence="7" id="KW-1185">Reference proteome</keyword>
<dbReference type="EMBL" id="JBHUDD010000004">
    <property type="protein sequence ID" value="MFD1507946.1"/>
    <property type="molecule type" value="Genomic_DNA"/>
</dbReference>